<evidence type="ECO:0000256" key="3">
    <source>
        <dbReference type="ARBA" id="ARBA00022679"/>
    </source>
</evidence>
<keyword evidence="3" id="KW-0808">Transferase</keyword>
<keyword evidence="1" id="KW-0963">Cytoplasm</keyword>
<protein>
    <submittedName>
        <fullName evidence="4">rRNA small subunit methyltransferase G like protein</fullName>
    </submittedName>
</protein>
<dbReference type="Gene3D" id="3.40.50.150">
    <property type="entry name" value="Vaccinia Virus protein VP39"/>
    <property type="match status" value="1"/>
</dbReference>
<gene>
    <name evidence="4" type="ORF">ADUPG1_003302</name>
</gene>
<dbReference type="InterPro" id="IPR029063">
    <property type="entry name" value="SAM-dependent_MTases_sf"/>
</dbReference>
<keyword evidence="4" id="KW-0489">Methyltransferase</keyword>
<keyword evidence="2" id="KW-0698">rRNA processing</keyword>
<evidence type="ECO:0000313" key="4">
    <source>
        <dbReference type="EMBL" id="GKT37320.1"/>
    </source>
</evidence>
<dbReference type="Proteomes" id="UP001057375">
    <property type="component" value="Unassembled WGS sequence"/>
</dbReference>
<name>A0ABQ5KXZ9_9EUKA</name>
<dbReference type="GO" id="GO:0032259">
    <property type="term" value="P:methylation"/>
    <property type="evidence" value="ECO:0007669"/>
    <property type="project" value="UniProtKB-KW"/>
</dbReference>
<sequence length="100" mass="10945">EMYDVAVSRAVANLAVLAEFCMPFVKVGGVFVALKSRSYEEELDQAQKAIETFGGQVKEVVRVPLPETDIEHTLIVIEKVASTPSKYPRKAGKPAKNPIV</sequence>
<dbReference type="InterPro" id="IPR003682">
    <property type="entry name" value="rRNA_ssu_MeTfrase_G"/>
</dbReference>
<reference evidence="4" key="1">
    <citation type="submission" date="2022-03" db="EMBL/GenBank/DDBJ databases">
        <title>Draft genome sequence of Aduncisulcus paluster, a free-living microaerophilic Fornicata.</title>
        <authorList>
            <person name="Yuyama I."/>
            <person name="Kume K."/>
            <person name="Tamura T."/>
            <person name="Inagaki Y."/>
            <person name="Hashimoto T."/>
        </authorList>
    </citation>
    <scope>NUCLEOTIDE SEQUENCE</scope>
    <source>
        <strain evidence="4">NY0171</strain>
    </source>
</reference>
<dbReference type="PANTHER" id="PTHR31760">
    <property type="entry name" value="S-ADENOSYL-L-METHIONINE-DEPENDENT METHYLTRANSFERASES SUPERFAMILY PROTEIN"/>
    <property type="match status" value="1"/>
</dbReference>
<keyword evidence="5" id="KW-1185">Reference proteome</keyword>
<evidence type="ECO:0000256" key="1">
    <source>
        <dbReference type="ARBA" id="ARBA00022490"/>
    </source>
</evidence>
<feature type="non-terminal residue" evidence="4">
    <location>
        <position position="1"/>
    </location>
</feature>
<dbReference type="Pfam" id="PF02527">
    <property type="entry name" value="GidB"/>
    <property type="match status" value="1"/>
</dbReference>
<organism evidence="4 5">
    <name type="scientific">Aduncisulcus paluster</name>
    <dbReference type="NCBI Taxonomy" id="2918883"/>
    <lineage>
        <taxon>Eukaryota</taxon>
        <taxon>Metamonada</taxon>
        <taxon>Carpediemonas-like organisms</taxon>
        <taxon>Aduncisulcus</taxon>
    </lineage>
</organism>
<dbReference type="SUPFAM" id="SSF53335">
    <property type="entry name" value="S-adenosyl-L-methionine-dependent methyltransferases"/>
    <property type="match status" value="1"/>
</dbReference>
<evidence type="ECO:0000256" key="2">
    <source>
        <dbReference type="ARBA" id="ARBA00022552"/>
    </source>
</evidence>
<evidence type="ECO:0000313" key="5">
    <source>
        <dbReference type="Proteomes" id="UP001057375"/>
    </source>
</evidence>
<comment type="caution">
    <text evidence="4">The sequence shown here is derived from an EMBL/GenBank/DDBJ whole genome shotgun (WGS) entry which is preliminary data.</text>
</comment>
<dbReference type="EMBL" id="BQXS01004482">
    <property type="protein sequence ID" value="GKT37320.1"/>
    <property type="molecule type" value="Genomic_DNA"/>
</dbReference>
<dbReference type="PANTHER" id="PTHR31760:SF0">
    <property type="entry name" value="S-ADENOSYL-L-METHIONINE-DEPENDENT METHYLTRANSFERASES SUPERFAMILY PROTEIN"/>
    <property type="match status" value="1"/>
</dbReference>
<proteinExistence type="predicted"/>
<dbReference type="GO" id="GO:0008168">
    <property type="term" value="F:methyltransferase activity"/>
    <property type="evidence" value="ECO:0007669"/>
    <property type="project" value="UniProtKB-KW"/>
</dbReference>
<accession>A0ABQ5KXZ9</accession>